<reference evidence="2" key="1">
    <citation type="submission" date="2015-06" db="EMBL/GenBank/DDBJ databases">
        <authorList>
            <person name="Radhakrishnan R."/>
            <person name="Underwood A."/>
            <person name="Al-Shahib A."/>
        </authorList>
    </citation>
    <scope>NUCLEOTIDE SEQUENCE</scope>
    <source>
        <strain evidence="2">P19_London_7_VIM_2_05_10</strain>
    </source>
</reference>
<comment type="caution">
    <text evidence="3">The sequence shown here is derived from an EMBL/GenBank/DDBJ whole genome shotgun (WGS) entry which is preliminary data.</text>
</comment>
<feature type="coiled-coil region" evidence="1">
    <location>
        <begin position="110"/>
        <end position="141"/>
    </location>
</feature>
<dbReference type="Proteomes" id="UP000045039">
    <property type="component" value="Unassembled WGS sequence"/>
</dbReference>
<name>A0A2K4Y317_PSEAI</name>
<reference evidence="3 5" key="3">
    <citation type="submission" date="2018-07" db="EMBL/GenBank/DDBJ databases">
        <title>Mechanisms of high-level aminoglycoside resistance among Gram-negative pathogens in Brazil.</title>
        <authorList>
            <person name="Ballaben A.S."/>
            <person name="Darini A.L.C."/>
            <person name="Doi Y."/>
        </authorList>
    </citation>
    <scope>NUCLEOTIDE SEQUENCE [LARGE SCALE GENOMIC DNA]</scope>
    <source>
        <strain evidence="3 5">B2-305</strain>
    </source>
</reference>
<keyword evidence="1" id="KW-0175">Coiled coil</keyword>
<evidence type="ECO:0000313" key="2">
    <source>
        <dbReference type="EMBL" id="CRP66514.1"/>
    </source>
</evidence>
<dbReference type="Pfam" id="PF14072">
    <property type="entry name" value="DndB"/>
    <property type="match status" value="1"/>
</dbReference>
<organism evidence="3 5">
    <name type="scientific">Pseudomonas aeruginosa</name>
    <dbReference type="NCBI Taxonomy" id="287"/>
    <lineage>
        <taxon>Bacteria</taxon>
        <taxon>Pseudomonadati</taxon>
        <taxon>Pseudomonadota</taxon>
        <taxon>Gammaproteobacteria</taxon>
        <taxon>Pseudomonadales</taxon>
        <taxon>Pseudomonadaceae</taxon>
        <taxon>Pseudomonas</taxon>
    </lineage>
</organism>
<accession>A0A2K4Y317</accession>
<dbReference type="NCBIfam" id="TIGR03187">
    <property type="entry name" value="DGQHR"/>
    <property type="match status" value="1"/>
</dbReference>
<dbReference type="InterPro" id="IPR017642">
    <property type="entry name" value="DNA_S_mod_DndB"/>
</dbReference>
<evidence type="ECO:0000313" key="3">
    <source>
        <dbReference type="EMBL" id="RCI76117.1"/>
    </source>
</evidence>
<dbReference type="CDD" id="cd16412">
    <property type="entry name" value="dndB"/>
    <property type="match status" value="1"/>
</dbReference>
<evidence type="ECO:0000313" key="5">
    <source>
        <dbReference type="Proteomes" id="UP000253594"/>
    </source>
</evidence>
<evidence type="ECO:0000256" key="1">
    <source>
        <dbReference type="SAM" id="Coils"/>
    </source>
</evidence>
<protein>
    <submittedName>
        <fullName evidence="3">DGQHR domain-containing protein</fullName>
    </submittedName>
</protein>
<dbReference type="Proteomes" id="UP000253594">
    <property type="component" value="Unassembled WGS sequence"/>
</dbReference>
<dbReference type="EMBL" id="CVVU01000234">
    <property type="protein sequence ID" value="CRP66514.1"/>
    <property type="molecule type" value="Genomic_DNA"/>
</dbReference>
<evidence type="ECO:0000313" key="4">
    <source>
        <dbReference type="Proteomes" id="UP000045039"/>
    </source>
</evidence>
<dbReference type="RefSeq" id="WP_023100530.1">
    <property type="nucleotide sequence ID" value="NZ_BSAZ01000023.1"/>
</dbReference>
<sequence length="549" mass="61660">MYDVVIAREACFLDKSISRGEVVSVHRDMVAAMTARDKLNKRKRAIHSESAFIAVHSENALRKGEIVEQLIDDYDREQRRAFCKRLMAAILSMELTGKPDRLADDAGYYLQQEGLTLEELRERYEQEVREEHQEQVLQQQEAAHLRARGYEAQKAIDIIRNEPCFSVPAVRGVQARGEFYLAQIPYPILAKLFVFDEEEAVPAELRAQRALNKKRAEDISEYMLANRDEYVLPALTASVDIAMAFEPFEGVPQLGMLHIPMSATMLINDGQHRRYAIELALKGDTTLQNETAPVQIHFDQGLKRSQQIFADINSKAVKPSSAINALYDHRNPYNAWIQQLLNGMPNIKKRIDFENATPGQRSYKLWSLVAFKKFVTLLTGVSERTIGLADEARLQGIAELVHQFLEECGKHLPQWAHMVSGGIPAADVREVMVIGHAVFLEALGMFGREALFAGTYLTPIDRDAKLIDPSRARWHSMQRLVVVDTDKGAAMWENRCVVLGKMQKTTDGIKATAAKLLGIAGVALTDDLASVDDRVERAKEMTSARGGNS</sequence>
<reference evidence="4" key="2">
    <citation type="submission" date="2015-06" db="EMBL/GenBank/DDBJ databases">
        <authorList>
            <person name="Radhakrishnan Rajesh"/>
            <person name="Underwood Anthony"/>
            <person name="Al-Shahib Ali"/>
        </authorList>
    </citation>
    <scope>NUCLEOTIDE SEQUENCE [LARGE SCALE GENOMIC DNA]</scope>
    <source>
        <strain evidence="4">P19_London_7_VIM_2_05_10</strain>
    </source>
</reference>
<gene>
    <name evidence="3" type="ORF">DT376_04080</name>
    <name evidence="2" type="ORF">PAERUG_P19_London_7_VIM_2_05_10_05181</name>
</gene>
<proteinExistence type="predicted"/>
<dbReference type="InterPro" id="IPR017601">
    <property type="entry name" value="DGQHR-contain_dom"/>
</dbReference>
<dbReference type="EMBL" id="QORE01000073">
    <property type="protein sequence ID" value="RCI76117.1"/>
    <property type="molecule type" value="Genomic_DNA"/>
</dbReference>
<dbReference type="AlphaFoldDB" id="A0A2K4Y317"/>